<dbReference type="RefSeq" id="XP_002633822.2">
    <property type="nucleotide sequence ID" value="XM_002633776.2"/>
</dbReference>
<keyword evidence="3" id="KW-1185">Reference proteome</keyword>
<accession>A8XWL0</accession>
<sequence>MSIDNLILFDCVHIDLAGFMFSEIDLNRYLKSWINRCNPRMDFLKAYGYFIDLEEALRDIDKPNVSPPKRFYTHDNLCRPFDAEGGITIRRNNKDLGTIKLEFAETPYSIPPISYFFTFVVWTSN</sequence>
<reference evidence="2 3" key="1">
    <citation type="journal article" date="2003" name="PLoS Biol.">
        <title>The genome sequence of Caenorhabditis briggsae: a platform for comparative genomics.</title>
        <authorList>
            <person name="Stein L.D."/>
            <person name="Bao Z."/>
            <person name="Blasiar D."/>
            <person name="Blumenthal T."/>
            <person name="Brent M.R."/>
            <person name="Chen N."/>
            <person name="Chinwalla A."/>
            <person name="Clarke L."/>
            <person name="Clee C."/>
            <person name="Coghlan A."/>
            <person name="Coulson A."/>
            <person name="D'Eustachio P."/>
            <person name="Fitch D.H."/>
            <person name="Fulton L.A."/>
            <person name="Fulton R.E."/>
            <person name="Griffiths-Jones S."/>
            <person name="Harris T.W."/>
            <person name="Hillier L.W."/>
            <person name="Kamath R."/>
            <person name="Kuwabara P.E."/>
            <person name="Mardis E.R."/>
            <person name="Marra M.A."/>
            <person name="Miner T.L."/>
            <person name="Minx P."/>
            <person name="Mullikin J.C."/>
            <person name="Plumb R.W."/>
            <person name="Rogers J."/>
            <person name="Schein J.E."/>
            <person name="Sohrmann M."/>
            <person name="Spieth J."/>
            <person name="Stajich J.E."/>
            <person name="Wei C."/>
            <person name="Willey D."/>
            <person name="Wilson R.K."/>
            <person name="Durbin R."/>
            <person name="Waterston R.H."/>
        </authorList>
    </citation>
    <scope>NUCLEOTIDE SEQUENCE [LARGE SCALE GENOMIC DNA]</scope>
    <source>
        <strain evidence="2 3">AF16</strain>
    </source>
</reference>
<evidence type="ECO:0000313" key="2">
    <source>
        <dbReference type="EMBL" id="CAP37029.2"/>
    </source>
</evidence>
<dbReference type="PANTHER" id="PTHR21503:SF8">
    <property type="entry name" value="F-BOX ASSOCIATED DOMAIN-CONTAINING PROTEIN-RELATED"/>
    <property type="match status" value="1"/>
</dbReference>
<dbReference type="PANTHER" id="PTHR21503">
    <property type="entry name" value="F-BOX-CONTAINING HYPOTHETICAL PROTEIN C.ELEGANS"/>
    <property type="match status" value="1"/>
</dbReference>
<dbReference type="HOGENOM" id="CLU_1994648_0_0_1"/>
<dbReference type="KEGG" id="cbr:CBG_19852"/>
<evidence type="ECO:0000313" key="4">
    <source>
        <dbReference type="WormBase" id="CBG19852"/>
    </source>
</evidence>
<proteinExistence type="predicted"/>
<dbReference type="EMBL" id="HE601481">
    <property type="protein sequence ID" value="CAP37029.2"/>
    <property type="molecule type" value="Genomic_DNA"/>
</dbReference>
<dbReference type="Pfam" id="PF07735">
    <property type="entry name" value="FBA_2"/>
    <property type="match status" value="1"/>
</dbReference>
<organism evidence="2 3">
    <name type="scientific">Caenorhabditis briggsae</name>
    <dbReference type="NCBI Taxonomy" id="6238"/>
    <lineage>
        <taxon>Eukaryota</taxon>
        <taxon>Metazoa</taxon>
        <taxon>Ecdysozoa</taxon>
        <taxon>Nematoda</taxon>
        <taxon>Chromadorea</taxon>
        <taxon>Rhabditida</taxon>
        <taxon>Rhabditina</taxon>
        <taxon>Rhabditomorpha</taxon>
        <taxon>Rhabditoidea</taxon>
        <taxon>Rhabditidae</taxon>
        <taxon>Peloderinae</taxon>
        <taxon>Caenorhabditis</taxon>
    </lineage>
</organism>
<dbReference type="InterPro" id="IPR012885">
    <property type="entry name" value="F-box_Sdz-33"/>
</dbReference>
<feature type="domain" description="Sdz-33 F-box" evidence="1">
    <location>
        <begin position="1"/>
        <end position="45"/>
    </location>
</feature>
<evidence type="ECO:0000313" key="3">
    <source>
        <dbReference type="Proteomes" id="UP000008549"/>
    </source>
</evidence>
<dbReference type="WormBase" id="CBG19852">
    <property type="protein sequence ID" value="CBP35819"/>
    <property type="gene ID" value="WBGene00039000"/>
</dbReference>
<name>A8XWL0_CAEBR</name>
<dbReference type="Proteomes" id="UP000008549">
    <property type="component" value="Unassembled WGS sequence"/>
</dbReference>
<dbReference type="AlphaFoldDB" id="A8XWL0"/>
<dbReference type="GeneID" id="8575818"/>
<protein>
    <submittedName>
        <fullName evidence="2">Protein CBG19852</fullName>
    </submittedName>
</protein>
<dbReference type="InParanoid" id="A8XWL0"/>
<evidence type="ECO:0000259" key="1">
    <source>
        <dbReference type="Pfam" id="PF07735"/>
    </source>
</evidence>
<reference evidence="2 3" key="2">
    <citation type="journal article" date="2011" name="PLoS Genet.">
        <title>Caenorhabditis briggsae recombinant inbred line genotypes reveal inter-strain incompatibility and the evolution of recombination.</title>
        <authorList>
            <person name="Ross J.A."/>
            <person name="Koboldt D.C."/>
            <person name="Staisch J.E."/>
            <person name="Chamberlin H.M."/>
            <person name="Gupta B.P."/>
            <person name="Miller R.D."/>
            <person name="Baird S.E."/>
            <person name="Haag E.S."/>
        </authorList>
    </citation>
    <scope>NUCLEOTIDE SEQUENCE [LARGE SCALE GENOMIC DNA]</scope>
    <source>
        <strain evidence="2 3">AF16</strain>
    </source>
</reference>
<gene>
    <name evidence="2 4" type="ORF">CBG19852</name>
    <name evidence="2" type="ORF">CBG_19852</name>
</gene>
<dbReference type="CTD" id="8575818"/>